<evidence type="ECO:0000313" key="3">
    <source>
        <dbReference type="Proteomes" id="UP000730481"/>
    </source>
</evidence>
<dbReference type="Pfam" id="PF06985">
    <property type="entry name" value="HET"/>
    <property type="match status" value="1"/>
</dbReference>
<organism evidence="2 3">
    <name type="scientific">Fusarium beomiforme</name>
    <dbReference type="NCBI Taxonomy" id="44412"/>
    <lineage>
        <taxon>Eukaryota</taxon>
        <taxon>Fungi</taxon>
        <taxon>Dikarya</taxon>
        <taxon>Ascomycota</taxon>
        <taxon>Pezizomycotina</taxon>
        <taxon>Sordariomycetes</taxon>
        <taxon>Hypocreomycetidae</taxon>
        <taxon>Hypocreales</taxon>
        <taxon>Nectriaceae</taxon>
        <taxon>Fusarium</taxon>
        <taxon>Fusarium burgessii species complex</taxon>
    </lineage>
</organism>
<dbReference type="EMBL" id="PVQB02001283">
    <property type="protein sequence ID" value="KAF4331959.1"/>
    <property type="molecule type" value="Genomic_DNA"/>
</dbReference>
<dbReference type="Proteomes" id="UP000730481">
    <property type="component" value="Unassembled WGS sequence"/>
</dbReference>
<dbReference type="InterPro" id="IPR013087">
    <property type="entry name" value="Znf_C2H2_type"/>
</dbReference>
<evidence type="ECO:0000313" key="2">
    <source>
        <dbReference type="EMBL" id="KAF4331959.1"/>
    </source>
</evidence>
<accession>A0A9P5A443</accession>
<comment type="caution">
    <text evidence="2">The sequence shown here is derived from an EMBL/GenBank/DDBJ whole genome shotgun (WGS) entry which is preliminary data.</text>
</comment>
<dbReference type="OrthoDB" id="4161196at2759"/>
<proteinExistence type="predicted"/>
<feature type="domain" description="C2H2-type" evidence="1">
    <location>
        <begin position="564"/>
        <end position="585"/>
    </location>
</feature>
<reference evidence="2" key="1">
    <citation type="journal article" date="2017" name="Mycologia">
        <title>Fusarium algeriense, sp. nov., a novel toxigenic crown rot pathogen of durum wheat from Algeria is nested in the Fusarium burgessii species complex.</title>
        <authorList>
            <person name="Laraba I."/>
            <person name="Keddad A."/>
            <person name="Boureghda H."/>
            <person name="Abdallah N."/>
            <person name="Vaughan M.M."/>
            <person name="Proctor R.H."/>
            <person name="Busman M."/>
            <person name="O'Donnell K."/>
        </authorList>
    </citation>
    <scope>NUCLEOTIDE SEQUENCE</scope>
    <source>
        <strain evidence="2">NRRL 25174</strain>
    </source>
</reference>
<evidence type="ECO:0000259" key="1">
    <source>
        <dbReference type="PROSITE" id="PS00028"/>
    </source>
</evidence>
<dbReference type="PANTHER" id="PTHR33112">
    <property type="entry name" value="DOMAIN PROTEIN, PUTATIVE-RELATED"/>
    <property type="match status" value="1"/>
</dbReference>
<dbReference type="PANTHER" id="PTHR33112:SF10">
    <property type="entry name" value="TOL"/>
    <property type="match status" value="1"/>
</dbReference>
<keyword evidence="3" id="KW-1185">Reference proteome</keyword>
<dbReference type="InterPro" id="IPR010730">
    <property type="entry name" value="HET"/>
</dbReference>
<sequence length="1304" mass="150259">MIADLGLFAAVADAFEMDEMAMLADPGMFAGVTTWRRRGDTDFSKEFSRALLGDAPHDTLFDSTASRPYSLLLRKWLWDCDQTHTQCKRSQRKENFWPKRVIFVSDPNKLTLVEKQLQGEDYLVLSHCWGRPTEEEKKRFCTIPENYQDRLQGFTYDELPRTFQDAVRVTRLLGKQYLWIDALCIIQGPDGDWNSEARTMEDVFACAYCTIAAGSARGWGDGFLKPNLDSDAIGIQGILRTPTCACDFDKDVDKGALMKRAWVLQERVLSRRIIHFAATHTYWECGKGVRCEQFTKLEPPFGKQYFILDPNFPHRLRDSGYQRTVDFVQFLFKKYSTSGLTFESDRDVAIYSLLERMGHALRTEVRYGIVHCFLGRLLLWKRTNEDKTARINYGDRSVPSWSWMAYPGGIDFIAEKHTLVIPCSADLDFIEDGKALNVKIRQFKNCRMGQGRKQLAIFAKLALAWTKKVGSLWFDVTERIELKHCVVVGMEDDYYGGKDAQKTYYLLLVREKLSREGYERIGVGKVEAQYVSKASDAAAEFQFPPPTITPIPELDPPQPDGRGCTICQLVFRDDQKIQQHYTTQHFWTNPQGRGRPRIHDAHAQPQKPWREGVMCQRFFRSRAASGWFEVGRKLAGRGYTLESNGTIITKQPMRSSKVSPETRAHIDEVLKRERTYRDAETQPCFYSKALGDDSFAATSLWLERTRWQITYKNVRRDILQAMTRLPKISSLATDYILGQGPSEGDPDIIIHRKDEEKITCFLSAVDAMLDRCELTAQNTSRVLLCWLASSRLDICQAKPFALKVEQNTRKRYRLLWKRFIAFTLRAYLLPDATRQRELKIRLDTRIESQVRHLWEHHAWQYIDMTRPSWPRPQELNHGSGIPQRYNYKDIEINLLSGLKARITMILAAYLVKNLVMTTRVVKKSRDAPDVSLFCRDSGHRSINRMTIESLEELLEFLFELSLSLNMESFVDGQPGSALLVYSSGILGFSSDCRRFQLTREYCPNLSGLIWVQRLLFLEYALPLHSYPTIGIQQRPQFPMQRLNEVRQKYMVQGSLSPLAELHNLRNFSQKVAKTESPPFLLRWSDDGKVVSYGTDFSLSMEEFRGLADHFIARAEDLCDELMFGFRPNLDVNKIKDDFKNLQPGFSFVSHPDNNFDTMYQDLLVQACTSRGVRLARNGHWSFQVVTSYLQKVVTLEENISGGFLTACGQSPRIRELLSLAVENSPCALRGIFVWSGSVAYALHHHKAKRSTNQEFHVVRFLPARLSVVVVKYLVCIRRLAALLRREQSGLTNQMAPYCTNYHWY</sequence>
<protein>
    <recommendedName>
        <fullName evidence="1">C2H2-type domain-containing protein</fullName>
    </recommendedName>
</protein>
<reference evidence="2" key="2">
    <citation type="submission" date="2020-02" db="EMBL/GenBank/DDBJ databases">
        <title>Identification and distribution of gene clusters putatively required for synthesis of sphingolipid metabolism inhibitors in phylogenetically diverse species of the filamentous fungus Fusarium.</title>
        <authorList>
            <person name="Kim H.-S."/>
            <person name="Busman M."/>
            <person name="Brown D.W."/>
            <person name="Divon H."/>
            <person name="Uhlig S."/>
            <person name="Proctor R.H."/>
        </authorList>
    </citation>
    <scope>NUCLEOTIDE SEQUENCE</scope>
    <source>
        <strain evidence="2">NRRL 25174</strain>
    </source>
</reference>
<name>A0A9P5A443_9HYPO</name>
<gene>
    <name evidence="2" type="ORF">FBEOM_14254</name>
</gene>
<dbReference type="PROSITE" id="PS00028">
    <property type="entry name" value="ZINC_FINGER_C2H2_1"/>
    <property type="match status" value="1"/>
</dbReference>